<evidence type="ECO:0000259" key="5">
    <source>
        <dbReference type="PROSITE" id="PS51387"/>
    </source>
</evidence>
<dbReference type="Gene3D" id="3.30.465.10">
    <property type="match status" value="1"/>
</dbReference>
<dbReference type="PANTHER" id="PTHR42973">
    <property type="entry name" value="BINDING OXIDOREDUCTASE, PUTATIVE (AFU_ORTHOLOGUE AFUA_1G17690)-RELATED"/>
    <property type="match status" value="1"/>
</dbReference>
<dbReference type="InterPro" id="IPR016166">
    <property type="entry name" value="FAD-bd_PCMH"/>
</dbReference>
<evidence type="ECO:0000313" key="7">
    <source>
        <dbReference type="Proteomes" id="UP001147695"/>
    </source>
</evidence>
<name>A0A9W9UIS1_PENBR</name>
<dbReference type="InterPro" id="IPR012951">
    <property type="entry name" value="BBE"/>
</dbReference>
<proteinExistence type="inferred from homology"/>
<evidence type="ECO:0000313" key="6">
    <source>
        <dbReference type="EMBL" id="KAJ5340086.1"/>
    </source>
</evidence>
<reference evidence="6" key="1">
    <citation type="submission" date="2022-12" db="EMBL/GenBank/DDBJ databases">
        <authorList>
            <person name="Petersen C."/>
        </authorList>
    </citation>
    <scope>NUCLEOTIDE SEQUENCE</scope>
    <source>
        <strain evidence="6">IBT 35673</strain>
    </source>
</reference>
<gene>
    <name evidence="6" type="ORF">N7452_006814</name>
</gene>
<dbReference type="GO" id="GO:0016491">
    <property type="term" value="F:oxidoreductase activity"/>
    <property type="evidence" value="ECO:0007669"/>
    <property type="project" value="UniProtKB-KW"/>
</dbReference>
<dbReference type="InterPro" id="IPR050416">
    <property type="entry name" value="FAD-linked_Oxidoreductase"/>
</dbReference>
<organism evidence="6 7">
    <name type="scientific">Penicillium brevicompactum</name>
    <dbReference type="NCBI Taxonomy" id="5074"/>
    <lineage>
        <taxon>Eukaryota</taxon>
        <taxon>Fungi</taxon>
        <taxon>Dikarya</taxon>
        <taxon>Ascomycota</taxon>
        <taxon>Pezizomycotina</taxon>
        <taxon>Eurotiomycetes</taxon>
        <taxon>Eurotiomycetidae</taxon>
        <taxon>Eurotiales</taxon>
        <taxon>Aspergillaceae</taxon>
        <taxon>Penicillium</taxon>
    </lineage>
</organism>
<dbReference type="AlphaFoldDB" id="A0A9W9UIS1"/>
<protein>
    <submittedName>
        <fullName evidence="6">FAD-binding domain-containing protein</fullName>
    </submittedName>
</protein>
<evidence type="ECO:0000256" key="1">
    <source>
        <dbReference type="ARBA" id="ARBA00005466"/>
    </source>
</evidence>
<dbReference type="SUPFAM" id="SSF56176">
    <property type="entry name" value="FAD-binding/transporter-associated domain-like"/>
    <property type="match status" value="1"/>
</dbReference>
<accession>A0A9W9UIS1</accession>
<dbReference type="Gene3D" id="3.30.43.10">
    <property type="entry name" value="Uridine Diphospho-n-acetylenolpyruvylglucosamine Reductase, domain 2"/>
    <property type="match status" value="1"/>
</dbReference>
<keyword evidence="3" id="KW-0274">FAD</keyword>
<evidence type="ECO:0000256" key="2">
    <source>
        <dbReference type="ARBA" id="ARBA00022630"/>
    </source>
</evidence>
<dbReference type="PROSITE" id="PS51387">
    <property type="entry name" value="FAD_PCMH"/>
    <property type="match status" value="1"/>
</dbReference>
<evidence type="ECO:0000256" key="4">
    <source>
        <dbReference type="ARBA" id="ARBA00023002"/>
    </source>
</evidence>
<dbReference type="InterPro" id="IPR016167">
    <property type="entry name" value="FAD-bd_PCMH_sub1"/>
</dbReference>
<dbReference type="InterPro" id="IPR006094">
    <property type="entry name" value="Oxid_FAD_bind_N"/>
</dbReference>
<dbReference type="PANTHER" id="PTHR42973:SF7">
    <property type="entry name" value="FAD-BINDING PCMH-TYPE DOMAIN-CONTAINING PROTEIN"/>
    <property type="match status" value="1"/>
</dbReference>
<sequence length="433" mass="47194">MMERLIDFLDQHPHIPYSTPSSSEFNTLRPGYVIDSTTPAIILRPRTADDVAGLISILKTNSLHFAIRVGGHDMFGRYQAESAVTIDLREIAYIHVDREARTARIGGGVIVSDLLSVLDQYGMVVPHPIISSVGFVGWATHGGYGLMSSEYGLGVDQILQAKVVGADATVCNANDEMLAVIRGGGGTLGVIVELTIKIYPLAQLLAGFILYDSNDLPAAIKRYNDAYRQQKATLPKELNLFQSVMNGPVGKGFGVIFVWASSDLDAGQTWLSRVSSWSPVSLSTVSSTTMAAFNETTKAIAPQAAFGKSLTLSFKDLTSESSHYLGYARAAGVCPKAYNGHLNCRPYPHFVMELLPTVRDAALLDAALAWAEDLYKDLVSTDPDNKLISTYLPLTEPDRVNMQGIYGDKYQLLKLIKHKYDPDNVFARALAQV</sequence>
<reference evidence="6" key="2">
    <citation type="journal article" date="2023" name="IMA Fungus">
        <title>Comparative genomic study of the Penicillium genus elucidates a diverse pangenome and 15 lateral gene transfer events.</title>
        <authorList>
            <person name="Petersen C."/>
            <person name="Sorensen T."/>
            <person name="Nielsen M.R."/>
            <person name="Sondergaard T.E."/>
            <person name="Sorensen J.L."/>
            <person name="Fitzpatrick D.A."/>
            <person name="Frisvad J.C."/>
            <person name="Nielsen K.L."/>
        </authorList>
    </citation>
    <scope>NUCLEOTIDE SEQUENCE</scope>
    <source>
        <strain evidence="6">IBT 35673</strain>
    </source>
</reference>
<evidence type="ECO:0000256" key="3">
    <source>
        <dbReference type="ARBA" id="ARBA00022827"/>
    </source>
</evidence>
<dbReference type="GO" id="GO:0071949">
    <property type="term" value="F:FAD binding"/>
    <property type="evidence" value="ECO:0007669"/>
    <property type="project" value="InterPro"/>
</dbReference>
<dbReference type="EMBL" id="JAPZBQ010000003">
    <property type="protein sequence ID" value="KAJ5340086.1"/>
    <property type="molecule type" value="Genomic_DNA"/>
</dbReference>
<feature type="domain" description="FAD-binding PCMH-type" evidence="5">
    <location>
        <begin position="34"/>
        <end position="201"/>
    </location>
</feature>
<dbReference type="Pfam" id="PF08031">
    <property type="entry name" value="BBE"/>
    <property type="match status" value="1"/>
</dbReference>
<dbReference type="Gene3D" id="3.40.462.20">
    <property type="match status" value="1"/>
</dbReference>
<dbReference type="Proteomes" id="UP001147695">
    <property type="component" value="Unassembled WGS sequence"/>
</dbReference>
<dbReference type="Pfam" id="PF01565">
    <property type="entry name" value="FAD_binding_4"/>
    <property type="match status" value="1"/>
</dbReference>
<keyword evidence="2" id="KW-0285">Flavoprotein</keyword>
<dbReference type="InterPro" id="IPR016169">
    <property type="entry name" value="FAD-bd_PCMH_sub2"/>
</dbReference>
<comment type="caution">
    <text evidence="6">The sequence shown here is derived from an EMBL/GenBank/DDBJ whole genome shotgun (WGS) entry which is preliminary data.</text>
</comment>
<keyword evidence="4" id="KW-0560">Oxidoreductase</keyword>
<dbReference type="InterPro" id="IPR036318">
    <property type="entry name" value="FAD-bd_PCMH-like_sf"/>
</dbReference>
<comment type="similarity">
    <text evidence="1">Belongs to the oxygen-dependent FAD-linked oxidoreductase family.</text>
</comment>